<name>A0A0A2T642_9BACI</name>
<organism evidence="14 15">
    <name type="scientific">Pontibacillus yanchengensis Y32</name>
    <dbReference type="NCBI Taxonomy" id="1385514"/>
    <lineage>
        <taxon>Bacteria</taxon>
        <taxon>Bacillati</taxon>
        <taxon>Bacillota</taxon>
        <taxon>Bacilli</taxon>
        <taxon>Bacillales</taxon>
        <taxon>Bacillaceae</taxon>
        <taxon>Pontibacillus</taxon>
    </lineage>
</organism>
<comment type="pathway">
    <text evidence="1 12">Purine metabolism; IMP biosynthesis via de novo pathway; 5-amino-1-(5-phospho-D-ribosyl)imidazole-4-carboxamide from 5-amino-1-(5-phospho-D-ribosyl)imidazole-4-carboxylate: step 2/2.</text>
</comment>
<dbReference type="Gene3D" id="1.10.40.30">
    <property type="entry name" value="Fumarase/aspartase (C-terminal domain)"/>
    <property type="match status" value="1"/>
</dbReference>
<evidence type="ECO:0000313" key="15">
    <source>
        <dbReference type="Proteomes" id="UP000030147"/>
    </source>
</evidence>
<comment type="similarity">
    <text evidence="3 12">Belongs to the lyase 1 family. Adenylosuccinate lyase subfamily.</text>
</comment>
<dbReference type="InterPro" id="IPR020557">
    <property type="entry name" value="Fumarate_lyase_CS"/>
</dbReference>
<dbReference type="EMBL" id="AVBF01000073">
    <property type="protein sequence ID" value="KGP71272.1"/>
    <property type="molecule type" value="Genomic_DNA"/>
</dbReference>
<dbReference type="Proteomes" id="UP000030147">
    <property type="component" value="Unassembled WGS sequence"/>
</dbReference>
<gene>
    <name evidence="14" type="ORF">N782_20325</name>
</gene>
<dbReference type="PANTHER" id="PTHR43172">
    <property type="entry name" value="ADENYLOSUCCINATE LYASE"/>
    <property type="match status" value="1"/>
</dbReference>
<evidence type="ECO:0000256" key="7">
    <source>
        <dbReference type="ARBA" id="ARBA00023239"/>
    </source>
</evidence>
<feature type="domain" description="Adenylosuccinate lyase C-terminal" evidence="13">
    <location>
        <begin position="349"/>
        <end position="429"/>
    </location>
</feature>
<dbReference type="SMART" id="SM00998">
    <property type="entry name" value="ADSL_C"/>
    <property type="match status" value="1"/>
</dbReference>
<evidence type="ECO:0000256" key="2">
    <source>
        <dbReference type="ARBA" id="ARBA00004734"/>
    </source>
</evidence>
<evidence type="ECO:0000256" key="6">
    <source>
        <dbReference type="ARBA" id="ARBA00022755"/>
    </source>
</evidence>
<dbReference type="FunFam" id="1.10.40.30:FF:000007">
    <property type="entry name" value="Adenylosuccinate lyase"/>
    <property type="match status" value="1"/>
</dbReference>
<comment type="caution">
    <text evidence="14">The sequence shown here is derived from an EMBL/GenBank/DDBJ whole genome shotgun (WGS) entry which is preliminary data.</text>
</comment>
<dbReference type="InterPro" id="IPR019468">
    <property type="entry name" value="AdenyloSucc_lyase_C"/>
</dbReference>
<dbReference type="GO" id="GO:0005829">
    <property type="term" value="C:cytosol"/>
    <property type="evidence" value="ECO:0007669"/>
    <property type="project" value="TreeGrafter"/>
</dbReference>
<evidence type="ECO:0000256" key="12">
    <source>
        <dbReference type="RuleBase" id="RU361172"/>
    </source>
</evidence>
<keyword evidence="6 12" id="KW-0658">Purine biosynthesis</keyword>
<dbReference type="Pfam" id="PF10397">
    <property type="entry name" value="ADSL_C"/>
    <property type="match status" value="1"/>
</dbReference>
<dbReference type="GO" id="GO:0070626">
    <property type="term" value="F:(S)-2-(5-amino-1-(5-phospho-D-ribosyl)imidazole-4-carboxamido) succinate lyase (fumarate-forming) activity"/>
    <property type="evidence" value="ECO:0007669"/>
    <property type="project" value="TreeGrafter"/>
</dbReference>
<dbReference type="OrthoDB" id="9768878at2"/>
<dbReference type="PRINTS" id="PR00145">
    <property type="entry name" value="ARGSUCLYASE"/>
</dbReference>
<dbReference type="InterPro" id="IPR022761">
    <property type="entry name" value="Fumarate_lyase_N"/>
</dbReference>
<dbReference type="GO" id="GO:0004018">
    <property type="term" value="F:N6-(1,2-dicarboxyethyl)AMP AMP-lyase (fumarate-forming) activity"/>
    <property type="evidence" value="ECO:0007669"/>
    <property type="project" value="UniProtKB-UniRule"/>
</dbReference>
<dbReference type="InterPro" id="IPR000362">
    <property type="entry name" value="Fumarate_lyase_fam"/>
</dbReference>
<dbReference type="PROSITE" id="PS00163">
    <property type="entry name" value="FUMARATE_LYASES"/>
    <property type="match status" value="1"/>
</dbReference>
<dbReference type="CDD" id="cd01360">
    <property type="entry name" value="Adenylsuccinate_lyase_1"/>
    <property type="match status" value="1"/>
</dbReference>
<evidence type="ECO:0000313" key="14">
    <source>
        <dbReference type="EMBL" id="KGP71272.1"/>
    </source>
</evidence>
<dbReference type="FunFam" id="1.20.200.10:FF:000008">
    <property type="entry name" value="Adenylosuccinate lyase"/>
    <property type="match status" value="1"/>
</dbReference>
<evidence type="ECO:0000256" key="3">
    <source>
        <dbReference type="ARBA" id="ARBA00008273"/>
    </source>
</evidence>
<dbReference type="STRING" id="1385514.N782_20325"/>
<evidence type="ECO:0000256" key="9">
    <source>
        <dbReference type="ARBA" id="ARBA00030717"/>
    </source>
</evidence>
<dbReference type="InterPro" id="IPR004769">
    <property type="entry name" value="Pur_lyase"/>
</dbReference>
<evidence type="ECO:0000256" key="11">
    <source>
        <dbReference type="NCBIfam" id="TIGR00928"/>
    </source>
</evidence>
<evidence type="ECO:0000256" key="10">
    <source>
        <dbReference type="ARBA" id="ARBA00049115"/>
    </source>
</evidence>
<comment type="pathway">
    <text evidence="2 12">Purine metabolism; AMP biosynthesis via de novo pathway; AMP from IMP: step 2/2.</text>
</comment>
<dbReference type="Pfam" id="PF00206">
    <property type="entry name" value="Lyase_1"/>
    <property type="match status" value="1"/>
</dbReference>
<proteinExistence type="inferred from homology"/>
<keyword evidence="15" id="KW-1185">Reference proteome</keyword>
<dbReference type="PANTHER" id="PTHR43172:SF1">
    <property type="entry name" value="ADENYLOSUCCINATE LYASE"/>
    <property type="match status" value="1"/>
</dbReference>
<dbReference type="UniPathway" id="UPA00074">
    <property type="reaction ID" value="UER00132"/>
</dbReference>
<dbReference type="eggNOG" id="COG0015">
    <property type="taxonomic scope" value="Bacteria"/>
</dbReference>
<dbReference type="EC" id="4.3.2.2" evidence="4 11"/>
<dbReference type="GO" id="GO:0044208">
    <property type="term" value="P:'de novo' AMP biosynthetic process"/>
    <property type="evidence" value="ECO:0007669"/>
    <property type="project" value="UniProtKB-UniPathway"/>
</dbReference>
<sequence>MIERYTRPEMGAIWTEENKYQAWLEVEILACEAWSELGYIPKEDVEKIRENASFDMNRIHEIEEETRHDVVAFTRAVSETLGEERKWVHYGLTSTDVVDTALSYLLKQANEHIRKGLHAFIDVLAEKAKEHKFTVMMGRTHGVHAEPTTFGLKLALWYEEMKRNLERFEMAAHQIEFGKLSGAVGTYANIDPFVEDYVCKQLGLTPAPVSTQTLQRDRHAHYVSTLSLIATSIEKFAVEIRGLQKTETREVEEFFAKGQKGSSAMPHKRNPIGSENMTGMARVIRGHMLTAYENVALWHERDISHSSAERVILPDATIALDYMLHRFGKIVDNLTVYEGNMRQNMDKTYGLIFSQRVLLTLIDEGMTREEAYDLVQPKAMEAWEQGISFRTLVEQDETIQGTLSEEQIESCFDHTHHLQNVERVFERIGLA</sequence>
<keyword evidence="7 12" id="KW-0456">Lyase</keyword>
<evidence type="ECO:0000256" key="1">
    <source>
        <dbReference type="ARBA" id="ARBA00004706"/>
    </source>
</evidence>
<dbReference type="UniPathway" id="UPA00075">
    <property type="reaction ID" value="UER00336"/>
</dbReference>
<dbReference type="InterPro" id="IPR008948">
    <property type="entry name" value="L-Aspartase-like"/>
</dbReference>
<dbReference type="PRINTS" id="PR00149">
    <property type="entry name" value="FUMRATELYASE"/>
</dbReference>
<dbReference type="FunFam" id="1.10.275.10:FF:000006">
    <property type="entry name" value="Adenylosuccinate lyase"/>
    <property type="match status" value="1"/>
</dbReference>
<dbReference type="RefSeq" id="WP_036823411.1">
    <property type="nucleotide sequence ID" value="NZ_AVBF01000073.1"/>
</dbReference>
<dbReference type="Gene3D" id="1.20.200.10">
    <property type="entry name" value="Fumarase/aspartase (Central domain)"/>
    <property type="match status" value="1"/>
</dbReference>
<dbReference type="Gene3D" id="1.10.275.10">
    <property type="entry name" value="Fumarase/aspartase (N-terminal domain)"/>
    <property type="match status" value="1"/>
</dbReference>
<accession>A0A0A2T642</accession>
<reference evidence="14 15" key="1">
    <citation type="journal article" date="2015" name="Stand. Genomic Sci.">
        <title>High quality draft genome sequence of the moderately halophilic bacterium Pontibacillus yanchengensis Y32(T) and comparison among Pontibacillus genomes.</title>
        <authorList>
            <person name="Huang J."/>
            <person name="Qiao Z.X."/>
            <person name="Tang J.W."/>
            <person name="Wang G."/>
        </authorList>
    </citation>
    <scope>NUCLEOTIDE SEQUENCE [LARGE SCALE GENOMIC DNA]</scope>
    <source>
        <strain evidence="14 15">Y32</strain>
    </source>
</reference>
<evidence type="ECO:0000259" key="13">
    <source>
        <dbReference type="SMART" id="SM00998"/>
    </source>
</evidence>
<evidence type="ECO:0000256" key="4">
    <source>
        <dbReference type="ARBA" id="ARBA00012339"/>
    </source>
</evidence>
<dbReference type="GO" id="GO:0006189">
    <property type="term" value="P:'de novo' IMP biosynthetic process"/>
    <property type="evidence" value="ECO:0007669"/>
    <property type="project" value="UniProtKB-UniPathway"/>
</dbReference>
<dbReference type="NCBIfam" id="TIGR00928">
    <property type="entry name" value="purB"/>
    <property type="match status" value="1"/>
</dbReference>
<comment type="catalytic activity">
    <reaction evidence="8">
        <text>(2S)-2-[5-amino-1-(5-phospho-beta-D-ribosyl)imidazole-4-carboxamido]succinate = 5-amino-1-(5-phospho-beta-D-ribosyl)imidazole-4-carboxamide + fumarate</text>
        <dbReference type="Rhea" id="RHEA:23920"/>
        <dbReference type="ChEBI" id="CHEBI:29806"/>
        <dbReference type="ChEBI" id="CHEBI:58443"/>
        <dbReference type="ChEBI" id="CHEBI:58475"/>
        <dbReference type="EC" id="4.3.2.2"/>
    </reaction>
    <physiologicalReaction direction="left-to-right" evidence="8">
        <dbReference type="Rhea" id="RHEA:23921"/>
    </physiologicalReaction>
</comment>
<protein>
    <recommendedName>
        <fullName evidence="5 11">Adenylosuccinate lyase</fullName>
        <shortName evidence="12">ASL</shortName>
        <ecNumber evidence="4 11">4.3.2.2</ecNumber>
    </recommendedName>
    <alternativeName>
        <fullName evidence="9 12">Adenylosuccinase</fullName>
    </alternativeName>
</protein>
<dbReference type="SUPFAM" id="SSF48557">
    <property type="entry name" value="L-aspartase-like"/>
    <property type="match status" value="1"/>
</dbReference>
<comment type="catalytic activity">
    <reaction evidence="10">
        <text>N(6)-(1,2-dicarboxyethyl)-AMP = fumarate + AMP</text>
        <dbReference type="Rhea" id="RHEA:16853"/>
        <dbReference type="ChEBI" id="CHEBI:29806"/>
        <dbReference type="ChEBI" id="CHEBI:57567"/>
        <dbReference type="ChEBI" id="CHEBI:456215"/>
        <dbReference type="EC" id="4.3.2.2"/>
    </reaction>
    <physiologicalReaction direction="left-to-right" evidence="10">
        <dbReference type="Rhea" id="RHEA:16854"/>
    </physiologicalReaction>
</comment>
<dbReference type="InterPro" id="IPR024083">
    <property type="entry name" value="Fumarase/histidase_N"/>
</dbReference>
<evidence type="ECO:0000256" key="8">
    <source>
        <dbReference type="ARBA" id="ARBA00024477"/>
    </source>
</evidence>
<evidence type="ECO:0000256" key="5">
    <source>
        <dbReference type="ARBA" id="ARBA00017058"/>
    </source>
</evidence>
<dbReference type="AlphaFoldDB" id="A0A0A2T642"/>